<protein>
    <submittedName>
        <fullName evidence="2">Uncharacterized protein</fullName>
    </submittedName>
</protein>
<proteinExistence type="predicted"/>
<dbReference type="AlphaFoldDB" id="A0A8S3TRB2"/>
<dbReference type="EMBL" id="CAJPWZ010002338">
    <property type="protein sequence ID" value="CAG2236054.1"/>
    <property type="molecule type" value="Genomic_DNA"/>
</dbReference>
<reference evidence="2" key="1">
    <citation type="submission" date="2021-03" db="EMBL/GenBank/DDBJ databases">
        <authorList>
            <person name="Bekaert M."/>
        </authorList>
    </citation>
    <scope>NUCLEOTIDE SEQUENCE</scope>
</reference>
<dbReference type="Proteomes" id="UP000683360">
    <property type="component" value="Unassembled WGS sequence"/>
</dbReference>
<evidence type="ECO:0000313" key="3">
    <source>
        <dbReference type="Proteomes" id="UP000683360"/>
    </source>
</evidence>
<name>A0A8S3TRB2_MYTED</name>
<sequence length="296" mass="33768">MIMKPLRDTEEEPGEKTQENDHTEEEPVEKTQENDKMKSIISDMIDQDGEDFLKMETEHNEQLYHHINHAIQIVLKDQTKNGGNFTDSIDDLVKKNYNKETYITCKNCKTLNENGKEFVLDVGKETGIKEAKAIKEYQNNTTQERNGVPTDDIWQTVCRNNTLLENIKDHSLNVLGLSSSKSGTRSLCIDDAVLAYRVLLRKTNYLSKPTDHTSISGMALDEGLIGFTQAALGKRIHILKSKFLGLPLQPEHYTFRHPVPVTPFEREKLYSTSNMTINEISKLLNQITDPFSSRLP</sequence>
<feature type="region of interest" description="Disordered" evidence="1">
    <location>
        <begin position="1"/>
        <end position="36"/>
    </location>
</feature>
<keyword evidence="3" id="KW-1185">Reference proteome</keyword>
<gene>
    <name evidence="2" type="ORF">MEDL_48580</name>
</gene>
<evidence type="ECO:0000256" key="1">
    <source>
        <dbReference type="SAM" id="MobiDB-lite"/>
    </source>
</evidence>
<comment type="caution">
    <text evidence="2">The sequence shown here is derived from an EMBL/GenBank/DDBJ whole genome shotgun (WGS) entry which is preliminary data.</text>
</comment>
<evidence type="ECO:0000313" key="2">
    <source>
        <dbReference type="EMBL" id="CAG2236054.1"/>
    </source>
</evidence>
<organism evidence="2 3">
    <name type="scientific">Mytilus edulis</name>
    <name type="common">Blue mussel</name>
    <dbReference type="NCBI Taxonomy" id="6550"/>
    <lineage>
        <taxon>Eukaryota</taxon>
        <taxon>Metazoa</taxon>
        <taxon>Spiralia</taxon>
        <taxon>Lophotrochozoa</taxon>
        <taxon>Mollusca</taxon>
        <taxon>Bivalvia</taxon>
        <taxon>Autobranchia</taxon>
        <taxon>Pteriomorphia</taxon>
        <taxon>Mytilida</taxon>
        <taxon>Mytiloidea</taxon>
        <taxon>Mytilidae</taxon>
        <taxon>Mytilinae</taxon>
        <taxon>Mytilus</taxon>
    </lineage>
</organism>
<accession>A0A8S3TRB2</accession>
<dbReference type="OrthoDB" id="6146739at2759"/>
<feature type="compositionally biased region" description="Basic and acidic residues" evidence="1">
    <location>
        <begin position="1"/>
        <end position="21"/>
    </location>
</feature>